<dbReference type="OrthoDB" id="9809920at2"/>
<proteinExistence type="inferred from homology"/>
<dbReference type="Pfam" id="PF02153">
    <property type="entry name" value="PDH_N"/>
    <property type="match status" value="1"/>
</dbReference>
<comment type="similarity">
    <text evidence="2">Belongs to the prephenate/arogenate dehydrogenase family.</text>
</comment>
<dbReference type="RefSeq" id="WP_028311005.1">
    <property type="nucleotide sequence ID" value="NZ_AXWS01000008.1"/>
</dbReference>
<dbReference type="InterPro" id="IPR003099">
    <property type="entry name" value="Prephen_DH"/>
</dbReference>
<sequence>MFERVAVFGVGLIGGSFALALDRINGARRIVGVGRNSPSSRANLERALQLGVIDEIARDEEEALRGTDLVMLAAPVQQTEALLAAIQPHLTLHAIVTDAGSTKQNVVEAAQRALGGKFPQFVPGHPIAGKENSGVEAAEATLYDGKRCILTPLSDTAGHAFERVRDMWTACGAVVSSMDPAQHDRVFASVSHLPHLLAFALVAAIAREDDAAVKFAHAGGGFRDFTRIAASSPEMWRDICLANKPALLRELTAFEQEVALLRRLINDGDADAVQREFARAREIRGALRF</sequence>
<dbReference type="GO" id="GO:0008977">
    <property type="term" value="F:prephenate dehydrogenase (NAD+) activity"/>
    <property type="evidence" value="ECO:0007669"/>
    <property type="project" value="UniProtKB-EC"/>
</dbReference>
<evidence type="ECO:0000256" key="5">
    <source>
        <dbReference type="ARBA" id="ARBA00022605"/>
    </source>
</evidence>
<evidence type="ECO:0000313" key="12">
    <source>
        <dbReference type="RefSeq" id="WP_028311005.1"/>
    </source>
</evidence>
<dbReference type="FunFam" id="1.10.3660.10:FF:000003">
    <property type="entry name" value="Prephenate dehydrogenase"/>
    <property type="match status" value="1"/>
</dbReference>
<reference evidence="12" key="1">
    <citation type="submission" date="2025-08" db="UniProtKB">
        <authorList>
            <consortium name="RefSeq"/>
        </authorList>
    </citation>
    <scope>IDENTIFICATION</scope>
</reference>
<evidence type="ECO:0000256" key="2">
    <source>
        <dbReference type="ARBA" id="ARBA00007964"/>
    </source>
</evidence>
<evidence type="ECO:0000256" key="4">
    <source>
        <dbReference type="ARBA" id="ARBA00022498"/>
    </source>
</evidence>
<keyword evidence="4" id="KW-0827">Tyrosine biosynthesis</keyword>
<organism evidence="11 12">
    <name type="scientific">Derxia gummosa DSM 723</name>
    <dbReference type="NCBI Taxonomy" id="1121388"/>
    <lineage>
        <taxon>Bacteria</taxon>
        <taxon>Pseudomonadati</taxon>
        <taxon>Pseudomonadota</taxon>
        <taxon>Betaproteobacteria</taxon>
        <taxon>Burkholderiales</taxon>
        <taxon>Alcaligenaceae</taxon>
        <taxon>Derxia</taxon>
    </lineage>
</organism>
<feature type="domain" description="Prephenate/arogenate dehydrogenase" evidence="10">
    <location>
        <begin position="3"/>
        <end position="289"/>
    </location>
</feature>
<keyword evidence="5" id="KW-0028">Amino-acid biosynthesis</keyword>
<evidence type="ECO:0000256" key="1">
    <source>
        <dbReference type="ARBA" id="ARBA00005067"/>
    </source>
</evidence>
<dbReference type="Gene3D" id="3.40.50.720">
    <property type="entry name" value="NAD(P)-binding Rossmann-like Domain"/>
    <property type="match status" value="1"/>
</dbReference>
<keyword evidence="11" id="KW-1185">Reference proteome</keyword>
<evidence type="ECO:0000256" key="8">
    <source>
        <dbReference type="ARBA" id="ARBA00023141"/>
    </source>
</evidence>
<dbReference type="InterPro" id="IPR046825">
    <property type="entry name" value="PDH_C"/>
</dbReference>
<evidence type="ECO:0000256" key="3">
    <source>
        <dbReference type="ARBA" id="ARBA00012068"/>
    </source>
</evidence>
<dbReference type="PANTHER" id="PTHR21363:SF0">
    <property type="entry name" value="PREPHENATE DEHYDROGENASE [NADP(+)]"/>
    <property type="match status" value="1"/>
</dbReference>
<dbReference type="InterPro" id="IPR008927">
    <property type="entry name" value="6-PGluconate_DH-like_C_sf"/>
</dbReference>
<keyword evidence="7" id="KW-0520">NAD</keyword>
<dbReference type="AlphaFoldDB" id="A0A8B6X2T9"/>
<keyword evidence="6" id="KW-0560">Oxidoreductase</keyword>
<dbReference type="Pfam" id="PF20463">
    <property type="entry name" value="PDH_C"/>
    <property type="match status" value="1"/>
</dbReference>
<dbReference type="GO" id="GO:0006571">
    <property type="term" value="P:tyrosine biosynthetic process"/>
    <property type="evidence" value="ECO:0007669"/>
    <property type="project" value="UniProtKB-KW"/>
</dbReference>
<dbReference type="InterPro" id="IPR036291">
    <property type="entry name" value="NAD(P)-bd_dom_sf"/>
</dbReference>
<dbReference type="GO" id="GO:0070403">
    <property type="term" value="F:NAD+ binding"/>
    <property type="evidence" value="ECO:0007669"/>
    <property type="project" value="InterPro"/>
</dbReference>
<comment type="pathway">
    <text evidence="1">Amino-acid biosynthesis; L-tyrosine biosynthesis; (4-hydroxyphenyl)pyruvate from prephenate (NAD(+) route): step 1/1.</text>
</comment>
<dbReference type="PROSITE" id="PS51176">
    <property type="entry name" value="PDH_ADH"/>
    <property type="match status" value="1"/>
</dbReference>
<evidence type="ECO:0000313" key="11">
    <source>
        <dbReference type="Proteomes" id="UP000675920"/>
    </source>
</evidence>
<evidence type="ECO:0000256" key="9">
    <source>
        <dbReference type="ARBA" id="ARBA00049260"/>
    </source>
</evidence>
<dbReference type="Proteomes" id="UP000675920">
    <property type="component" value="Unplaced"/>
</dbReference>
<accession>A0A8B6X2T9</accession>
<dbReference type="InterPro" id="IPR046826">
    <property type="entry name" value="PDH_N"/>
</dbReference>
<dbReference type="GO" id="GO:0004665">
    <property type="term" value="F:prephenate dehydrogenase (NADP+) activity"/>
    <property type="evidence" value="ECO:0007669"/>
    <property type="project" value="InterPro"/>
</dbReference>
<name>A0A8B6X2T9_9BURK</name>
<keyword evidence="8" id="KW-0057">Aromatic amino acid biosynthesis</keyword>
<dbReference type="EC" id="1.3.1.12" evidence="3"/>
<dbReference type="FunFam" id="3.40.50.720:FF:000208">
    <property type="entry name" value="Prephenate dehydrogenase"/>
    <property type="match status" value="1"/>
</dbReference>
<dbReference type="InterPro" id="IPR050812">
    <property type="entry name" value="Preph/Arog_dehydrog"/>
</dbReference>
<dbReference type="Gene3D" id="1.10.3660.10">
    <property type="entry name" value="6-phosphogluconate dehydrogenase C-terminal like domain"/>
    <property type="match status" value="1"/>
</dbReference>
<dbReference type="SUPFAM" id="SSF51735">
    <property type="entry name" value="NAD(P)-binding Rossmann-fold domains"/>
    <property type="match status" value="1"/>
</dbReference>
<dbReference type="SUPFAM" id="SSF48179">
    <property type="entry name" value="6-phosphogluconate dehydrogenase C-terminal domain-like"/>
    <property type="match status" value="1"/>
</dbReference>
<protein>
    <recommendedName>
        <fullName evidence="3">prephenate dehydrogenase</fullName>
        <ecNumber evidence="3">1.3.1.12</ecNumber>
    </recommendedName>
</protein>
<evidence type="ECO:0000256" key="6">
    <source>
        <dbReference type="ARBA" id="ARBA00023002"/>
    </source>
</evidence>
<evidence type="ECO:0000259" key="10">
    <source>
        <dbReference type="PROSITE" id="PS51176"/>
    </source>
</evidence>
<comment type="catalytic activity">
    <reaction evidence="9">
        <text>prephenate + NAD(+) = 3-(4-hydroxyphenyl)pyruvate + CO2 + NADH</text>
        <dbReference type="Rhea" id="RHEA:13869"/>
        <dbReference type="ChEBI" id="CHEBI:16526"/>
        <dbReference type="ChEBI" id="CHEBI:29934"/>
        <dbReference type="ChEBI" id="CHEBI:36242"/>
        <dbReference type="ChEBI" id="CHEBI:57540"/>
        <dbReference type="ChEBI" id="CHEBI:57945"/>
        <dbReference type="EC" id="1.3.1.12"/>
    </reaction>
</comment>
<evidence type="ECO:0000256" key="7">
    <source>
        <dbReference type="ARBA" id="ARBA00023027"/>
    </source>
</evidence>
<dbReference type="PANTHER" id="PTHR21363">
    <property type="entry name" value="PREPHENATE DEHYDROGENASE"/>
    <property type="match status" value="1"/>
</dbReference>